<evidence type="ECO:0000313" key="3">
    <source>
        <dbReference type="EMBL" id="ETN38102.1"/>
    </source>
</evidence>
<dbReference type="InterPro" id="IPR051681">
    <property type="entry name" value="Ser/Thr_Kinases-Pseudokinases"/>
</dbReference>
<accession>W2RNQ8</accession>
<evidence type="ECO:0000259" key="2">
    <source>
        <dbReference type="PROSITE" id="PS50011"/>
    </source>
</evidence>
<dbReference type="PROSITE" id="PS00108">
    <property type="entry name" value="PROTEIN_KINASE_ST"/>
    <property type="match status" value="1"/>
</dbReference>
<dbReference type="InterPro" id="IPR000719">
    <property type="entry name" value="Prot_kinase_dom"/>
</dbReference>
<gene>
    <name evidence="3" type="ORF">HMPREF1541_07726</name>
</gene>
<protein>
    <recommendedName>
        <fullName evidence="2">Protein kinase domain-containing protein</fullName>
    </recommendedName>
</protein>
<dbReference type="RefSeq" id="XP_008720271.1">
    <property type="nucleotide sequence ID" value="XM_008722049.1"/>
</dbReference>
<dbReference type="STRING" id="1220924.W2RNQ8"/>
<reference evidence="3 4" key="1">
    <citation type="submission" date="2013-03" db="EMBL/GenBank/DDBJ databases">
        <title>The Genome Sequence of Phialophora europaea CBS 101466.</title>
        <authorList>
            <consortium name="The Broad Institute Genomics Platform"/>
            <person name="Cuomo C."/>
            <person name="de Hoog S."/>
            <person name="Gorbushina A."/>
            <person name="Walker B."/>
            <person name="Young S.K."/>
            <person name="Zeng Q."/>
            <person name="Gargeya S."/>
            <person name="Fitzgerald M."/>
            <person name="Haas B."/>
            <person name="Abouelleil A."/>
            <person name="Allen A.W."/>
            <person name="Alvarado L."/>
            <person name="Arachchi H.M."/>
            <person name="Berlin A.M."/>
            <person name="Chapman S.B."/>
            <person name="Gainer-Dewar J."/>
            <person name="Goldberg J."/>
            <person name="Griggs A."/>
            <person name="Gujja S."/>
            <person name="Hansen M."/>
            <person name="Howarth C."/>
            <person name="Imamovic A."/>
            <person name="Ireland A."/>
            <person name="Larimer J."/>
            <person name="McCowan C."/>
            <person name="Murphy C."/>
            <person name="Pearson M."/>
            <person name="Poon T.W."/>
            <person name="Priest M."/>
            <person name="Roberts A."/>
            <person name="Saif S."/>
            <person name="Shea T."/>
            <person name="Sisk P."/>
            <person name="Sykes S."/>
            <person name="Wortman J."/>
            <person name="Nusbaum C."/>
            <person name="Birren B."/>
        </authorList>
    </citation>
    <scope>NUCLEOTIDE SEQUENCE [LARGE SCALE GENOMIC DNA]</scope>
    <source>
        <strain evidence="3 4">CBS 101466</strain>
    </source>
</reference>
<feature type="region of interest" description="Disordered" evidence="1">
    <location>
        <begin position="1"/>
        <end position="54"/>
    </location>
</feature>
<dbReference type="AlphaFoldDB" id="W2RNQ8"/>
<keyword evidence="4" id="KW-1185">Reference proteome</keyword>
<feature type="compositionally biased region" description="Basic and acidic residues" evidence="1">
    <location>
        <begin position="24"/>
        <end position="35"/>
    </location>
</feature>
<dbReference type="SUPFAM" id="SSF56112">
    <property type="entry name" value="Protein kinase-like (PK-like)"/>
    <property type="match status" value="1"/>
</dbReference>
<dbReference type="GO" id="GO:0005524">
    <property type="term" value="F:ATP binding"/>
    <property type="evidence" value="ECO:0007669"/>
    <property type="project" value="InterPro"/>
</dbReference>
<name>W2RNQ8_CYPE1</name>
<proteinExistence type="predicted"/>
<dbReference type="PROSITE" id="PS50011">
    <property type="entry name" value="PROTEIN_KINASE_DOM"/>
    <property type="match status" value="1"/>
</dbReference>
<dbReference type="Proteomes" id="UP000030752">
    <property type="component" value="Unassembled WGS sequence"/>
</dbReference>
<dbReference type="InterPro" id="IPR011009">
    <property type="entry name" value="Kinase-like_dom_sf"/>
</dbReference>
<organism evidence="3 4">
    <name type="scientific">Cyphellophora europaea (strain CBS 101466)</name>
    <name type="common">Phialophora europaea</name>
    <dbReference type="NCBI Taxonomy" id="1220924"/>
    <lineage>
        <taxon>Eukaryota</taxon>
        <taxon>Fungi</taxon>
        <taxon>Dikarya</taxon>
        <taxon>Ascomycota</taxon>
        <taxon>Pezizomycotina</taxon>
        <taxon>Eurotiomycetes</taxon>
        <taxon>Chaetothyriomycetidae</taxon>
        <taxon>Chaetothyriales</taxon>
        <taxon>Cyphellophoraceae</taxon>
        <taxon>Cyphellophora</taxon>
    </lineage>
</organism>
<dbReference type="GeneID" id="19975065"/>
<dbReference type="GO" id="GO:0004674">
    <property type="term" value="F:protein serine/threonine kinase activity"/>
    <property type="evidence" value="ECO:0007669"/>
    <property type="project" value="TreeGrafter"/>
</dbReference>
<dbReference type="SMART" id="SM00220">
    <property type="entry name" value="S_TKc"/>
    <property type="match status" value="1"/>
</dbReference>
<dbReference type="InParanoid" id="W2RNQ8"/>
<evidence type="ECO:0000313" key="4">
    <source>
        <dbReference type="Proteomes" id="UP000030752"/>
    </source>
</evidence>
<sequence>MLTIRRPSLLSRAVSTPPQTPTSPHHEPMLTKGDADINILTPPLSPRQSRSSSDIPNLVETMASPMDQLVPDGFRSPPDSAKHQDEVNLDKSAIGVLICPFDTELVSDDRGHNQMFGSGAWSNVFKAAAVESAARANPMGVLTPPASPVFSIPVLVAVKKPARADAKPILRNEAAILSHLNHLESSRGHVVPFYGIIESDSSLVLGAIPLSLEDHIRRSALVATQTLTTTNMSRPVIGSTNTWLDLTCRLTSALNWLHERADVVHGDIKPSNFLLEPCGTLGDDEFPFRPLFIDFSSSHRATSSDDEIPPGTLSAVTREYTAPELLKSSVLRDPKLTATKASDVFSMAITLLVAATGNTMVYDGPVFRRQAMATQGWQVIGFVRSGASGSRVPRQGVVERALDRAVLKHDMGRITAPDWLRQIEEMQKGEPTKSF</sequence>
<dbReference type="HOGENOM" id="CLU_054787_0_0_1"/>
<dbReference type="eggNOG" id="KOG0581">
    <property type="taxonomic scope" value="Eukaryota"/>
</dbReference>
<evidence type="ECO:0000256" key="1">
    <source>
        <dbReference type="SAM" id="MobiDB-lite"/>
    </source>
</evidence>
<dbReference type="VEuPathDB" id="FungiDB:HMPREF1541_07726"/>
<dbReference type="Gene3D" id="1.10.510.10">
    <property type="entry name" value="Transferase(Phosphotransferase) domain 1"/>
    <property type="match status" value="1"/>
</dbReference>
<feature type="domain" description="Protein kinase" evidence="2">
    <location>
        <begin position="110"/>
        <end position="435"/>
    </location>
</feature>
<dbReference type="EMBL" id="KB822723">
    <property type="protein sequence ID" value="ETN38102.1"/>
    <property type="molecule type" value="Genomic_DNA"/>
</dbReference>
<dbReference type="InterPro" id="IPR008271">
    <property type="entry name" value="Ser/Thr_kinase_AS"/>
</dbReference>
<dbReference type="Pfam" id="PF00069">
    <property type="entry name" value="Pkinase"/>
    <property type="match status" value="1"/>
</dbReference>
<dbReference type="PANTHER" id="PTHR44329">
    <property type="entry name" value="SERINE/THREONINE-PROTEIN KINASE TNNI3K-RELATED"/>
    <property type="match status" value="1"/>
</dbReference>
<dbReference type="OrthoDB" id="626167at2759"/>